<evidence type="ECO:0000313" key="2">
    <source>
        <dbReference type="EMBL" id="MET3614107.1"/>
    </source>
</evidence>
<dbReference type="Pfam" id="PF10029">
    <property type="entry name" value="DUF2271"/>
    <property type="match status" value="1"/>
</dbReference>
<protein>
    <recommendedName>
        <fullName evidence="4">Tat pathway signal protein</fullName>
    </recommendedName>
</protein>
<dbReference type="EMBL" id="JBEPMB010000003">
    <property type="protein sequence ID" value="MET3614107.1"/>
    <property type="molecule type" value="Genomic_DNA"/>
</dbReference>
<organism evidence="2 3">
    <name type="scientific">Rhizobium aquaticum</name>
    <dbReference type="NCBI Taxonomy" id="1549636"/>
    <lineage>
        <taxon>Bacteria</taxon>
        <taxon>Pseudomonadati</taxon>
        <taxon>Pseudomonadota</taxon>
        <taxon>Alphaproteobacteria</taxon>
        <taxon>Hyphomicrobiales</taxon>
        <taxon>Rhizobiaceae</taxon>
        <taxon>Rhizobium/Agrobacterium group</taxon>
        <taxon>Rhizobium</taxon>
    </lineage>
</organism>
<evidence type="ECO:0000313" key="3">
    <source>
        <dbReference type="Proteomes" id="UP001549047"/>
    </source>
</evidence>
<accession>A0ABV2J041</accession>
<evidence type="ECO:0008006" key="4">
    <source>
        <dbReference type="Google" id="ProtNLM"/>
    </source>
</evidence>
<feature type="chain" id="PRO_5045453858" description="Tat pathway signal protein" evidence="1">
    <location>
        <begin position="23"/>
        <end position="156"/>
    </location>
</feature>
<keyword evidence="3" id="KW-1185">Reference proteome</keyword>
<reference evidence="2 3" key="1">
    <citation type="submission" date="2024-06" db="EMBL/GenBank/DDBJ databases">
        <title>Genomic Encyclopedia of Type Strains, Phase IV (KMG-IV): sequencing the most valuable type-strain genomes for metagenomic binning, comparative biology and taxonomic classification.</title>
        <authorList>
            <person name="Goeker M."/>
        </authorList>
    </citation>
    <scope>NUCLEOTIDE SEQUENCE [LARGE SCALE GENOMIC DNA]</scope>
    <source>
        <strain evidence="2 3">DSM 29780</strain>
    </source>
</reference>
<evidence type="ECO:0000256" key="1">
    <source>
        <dbReference type="SAM" id="SignalP"/>
    </source>
</evidence>
<gene>
    <name evidence="2" type="ORF">ABID16_002444</name>
</gene>
<dbReference type="InterPro" id="IPR014469">
    <property type="entry name" value="DUF2271"/>
</dbReference>
<comment type="caution">
    <text evidence="2">The sequence shown here is derived from an EMBL/GenBank/DDBJ whole genome shotgun (WGS) entry which is preliminary data.</text>
</comment>
<dbReference type="RefSeq" id="WP_354556624.1">
    <property type="nucleotide sequence ID" value="NZ_JBEPMB010000003.1"/>
</dbReference>
<name>A0ABV2J041_9HYPH</name>
<sequence length="156" mass="16828">MKRLLTALAMTTALTVPGLAMARQVTLTANMANYGGNNAFLVVYLTDAQGKYAKTLWMAGGRAKYYRHLTDWYRTTGGNQGDISGITGASVGSGRQLKVTVDLADALLDAGYQLHIDSAVEDMRESPSEITMPLTAAGAGKPVRGQRYIANFQYKM</sequence>
<dbReference type="Proteomes" id="UP001549047">
    <property type="component" value="Unassembled WGS sequence"/>
</dbReference>
<proteinExistence type="predicted"/>
<keyword evidence="1" id="KW-0732">Signal</keyword>
<feature type="signal peptide" evidence="1">
    <location>
        <begin position="1"/>
        <end position="22"/>
    </location>
</feature>